<dbReference type="GO" id="GO:2000042">
    <property type="term" value="P:negative regulation of double-strand break repair via homologous recombination"/>
    <property type="evidence" value="ECO:0007669"/>
    <property type="project" value="InterPro"/>
</dbReference>
<gene>
    <name evidence="12" type="primary">LOC107590919</name>
</gene>
<keyword evidence="6" id="KW-0227">DNA damage</keyword>
<dbReference type="GO" id="GO:0000785">
    <property type="term" value="C:chromatin"/>
    <property type="evidence" value="ECO:0007669"/>
    <property type="project" value="TreeGrafter"/>
</dbReference>
<dbReference type="PANTHER" id="PTHR32121:SF0">
    <property type="entry name" value="PCNA-INTERACTING PARTNER"/>
    <property type="match status" value="1"/>
</dbReference>
<keyword evidence="13" id="KW-1185">Reference proteome</keyword>
<dbReference type="InterPro" id="IPR038932">
    <property type="entry name" value="PARPBP"/>
</dbReference>
<evidence type="ECO:0000256" key="3">
    <source>
        <dbReference type="ARBA" id="ARBA00009135"/>
    </source>
</evidence>
<dbReference type="GO" id="GO:0003677">
    <property type="term" value="F:DNA binding"/>
    <property type="evidence" value="ECO:0007669"/>
    <property type="project" value="UniProtKB-KW"/>
</dbReference>
<name>A0A672QEF2_SINGR</name>
<evidence type="ECO:0000256" key="1">
    <source>
        <dbReference type="ARBA" id="ARBA00004123"/>
    </source>
</evidence>
<dbReference type="AlphaFoldDB" id="A0A672QEF2"/>
<evidence type="ECO:0000313" key="12">
    <source>
        <dbReference type="Ensembl" id="ENSSGRP00000074253.1"/>
    </source>
</evidence>
<accession>A0A672QEF2</accession>
<keyword evidence="7" id="KW-0238">DNA-binding</keyword>
<protein>
    <recommendedName>
        <fullName evidence="4">PCNA-interacting partner</fullName>
    </recommendedName>
    <alternativeName>
        <fullName evidence="10">PARP-1 binding protein</fullName>
    </alternativeName>
    <alternativeName>
        <fullName evidence="11">PARP1-binding protein</fullName>
    </alternativeName>
</protein>
<evidence type="ECO:0000256" key="2">
    <source>
        <dbReference type="ARBA" id="ARBA00004496"/>
    </source>
</evidence>
<evidence type="ECO:0000256" key="8">
    <source>
        <dbReference type="ARBA" id="ARBA00023204"/>
    </source>
</evidence>
<comment type="similarity">
    <text evidence="3">Belongs to the PARI family.</text>
</comment>
<dbReference type="Proteomes" id="UP000472262">
    <property type="component" value="Unassembled WGS sequence"/>
</dbReference>
<keyword evidence="8" id="KW-0234">DNA repair</keyword>
<evidence type="ECO:0000313" key="13">
    <source>
        <dbReference type="Proteomes" id="UP000472262"/>
    </source>
</evidence>
<evidence type="ECO:0000256" key="6">
    <source>
        <dbReference type="ARBA" id="ARBA00022763"/>
    </source>
</evidence>
<comment type="subcellular location">
    <subcellularLocation>
        <location evidence="2">Cytoplasm</location>
    </subcellularLocation>
    <subcellularLocation>
        <location evidence="1">Nucleus</location>
    </subcellularLocation>
</comment>
<evidence type="ECO:0000256" key="5">
    <source>
        <dbReference type="ARBA" id="ARBA00022490"/>
    </source>
</evidence>
<sequence>MTRVFRRECHRVLDSERTTIQGADGMLMILQLAMAGVNKQEHGDFGVVLSEVLAAWKYFLLDKLQLSHNDIPLPQNYDLIRKEYDCFLKRTNTVDLIDVFIMFKEIQINEDPEEPLTAMQLFQFLMGEKESLEKMDPLPLCPATPSNKAICSPQIQRVVRRVFCSYLGLLVNSKNDLALAYTLDNPNRSLGHSAFTDLRHAACDSASSLFLTVTSFVRAIQLGGKGYAPPESHPLRKHIKGLSEFLNFVDQCQEVLGDSPNPRYVSCIFFIFFLCINSVSEYISTPKAYAINHSTAYGGRETVKVLMTLLDEEALALPCRNKAELLSEDHAVLNGTSGACLLTLYKSPDAPTGSSPKPLRNRILSQQEHVKSKVVRSTIRSQFACTYKDDELPLNRVLEFPSTSQLPTCMHPAPKKPVPLPVTVEEEHDPTGMDISLKGNASATFKDLGKSCRCFVSCSVFKLANRACILSLSCTLAL</sequence>
<dbReference type="OMA" id="HERTIVC"/>
<dbReference type="Ensembl" id="ENSSGRT00000079042.1">
    <property type="protein sequence ID" value="ENSSGRP00000074253.1"/>
    <property type="gene ID" value="ENSSGRG00000037718.1"/>
</dbReference>
<keyword evidence="5" id="KW-0963">Cytoplasm</keyword>
<evidence type="ECO:0000256" key="11">
    <source>
        <dbReference type="ARBA" id="ARBA00032731"/>
    </source>
</evidence>
<dbReference type="InParanoid" id="A0A672QEF2"/>
<dbReference type="GO" id="GO:0005737">
    <property type="term" value="C:cytoplasm"/>
    <property type="evidence" value="ECO:0007669"/>
    <property type="project" value="UniProtKB-SubCell"/>
</dbReference>
<evidence type="ECO:0000256" key="4">
    <source>
        <dbReference type="ARBA" id="ARBA00014320"/>
    </source>
</evidence>
<dbReference type="GO" id="GO:0006281">
    <property type="term" value="P:DNA repair"/>
    <property type="evidence" value="ECO:0007669"/>
    <property type="project" value="UniProtKB-KW"/>
</dbReference>
<dbReference type="Gene3D" id="1.10.486.10">
    <property type="entry name" value="PCRA, domain 4"/>
    <property type="match status" value="1"/>
</dbReference>
<organism evidence="12 13">
    <name type="scientific">Sinocyclocheilus grahami</name>
    <name type="common">Dianchi golden-line fish</name>
    <name type="synonym">Barbus grahami</name>
    <dbReference type="NCBI Taxonomy" id="75366"/>
    <lineage>
        <taxon>Eukaryota</taxon>
        <taxon>Metazoa</taxon>
        <taxon>Chordata</taxon>
        <taxon>Craniata</taxon>
        <taxon>Vertebrata</taxon>
        <taxon>Euteleostomi</taxon>
        <taxon>Actinopterygii</taxon>
        <taxon>Neopterygii</taxon>
        <taxon>Teleostei</taxon>
        <taxon>Ostariophysi</taxon>
        <taxon>Cypriniformes</taxon>
        <taxon>Cyprinidae</taxon>
        <taxon>Cyprininae</taxon>
        <taxon>Sinocyclocheilus</taxon>
    </lineage>
</organism>
<evidence type="ECO:0000256" key="7">
    <source>
        <dbReference type="ARBA" id="ARBA00023125"/>
    </source>
</evidence>
<dbReference type="PANTHER" id="PTHR32121">
    <property type="entry name" value="PCNA-INTERACTING PARTNER"/>
    <property type="match status" value="1"/>
</dbReference>
<proteinExistence type="inferred from homology"/>
<dbReference type="GO" id="GO:0005634">
    <property type="term" value="C:nucleus"/>
    <property type="evidence" value="ECO:0007669"/>
    <property type="project" value="UniProtKB-SubCell"/>
</dbReference>
<reference evidence="12" key="2">
    <citation type="submission" date="2025-09" db="UniProtKB">
        <authorList>
            <consortium name="Ensembl"/>
        </authorList>
    </citation>
    <scope>IDENTIFICATION</scope>
</reference>
<reference evidence="12" key="1">
    <citation type="submission" date="2025-08" db="UniProtKB">
        <authorList>
            <consortium name="Ensembl"/>
        </authorList>
    </citation>
    <scope>IDENTIFICATION</scope>
</reference>
<evidence type="ECO:0000256" key="9">
    <source>
        <dbReference type="ARBA" id="ARBA00023242"/>
    </source>
</evidence>
<keyword evidence="9" id="KW-0539">Nucleus</keyword>
<evidence type="ECO:0000256" key="10">
    <source>
        <dbReference type="ARBA" id="ARBA00031632"/>
    </source>
</evidence>